<feature type="region of interest" description="Disordered" evidence="1">
    <location>
        <begin position="1"/>
        <end position="74"/>
    </location>
</feature>
<sequence>MKPVRKPVPKFPKQSPDHPPIQKSSSHPKRKVLVRLLTTPSENVVGPPTVHQQQKEEEEGGVAKVVTSSSENKKDTRIKKQGFSISLTKEEIELDFLKLAGVKPKRKPRKRDKDVQTALDSTFPGLKLQTITFSSTPQFRRKISSSGGLEFTLVPVQVPLQNSTKYCRAVHSQDQGRHAAVGISLIHINDINKIIHRFPEGQAAYANLPLKECAISSTISIPPRNLMTKEEFST</sequence>
<dbReference type="OrthoDB" id="851876at2759"/>
<evidence type="ECO:0000256" key="1">
    <source>
        <dbReference type="SAM" id="MobiDB-lite"/>
    </source>
</evidence>
<protein>
    <submittedName>
        <fullName evidence="2">Uncharacterized protein</fullName>
    </submittedName>
</protein>
<dbReference type="AlphaFoldDB" id="A0A835JDS6"/>
<keyword evidence="3" id="KW-1185">Reference proteome</keyword>
<dbReference type="PANTHER" id="PTHR33130">
    <property type="entry name" value="PUTATIVE (DUF1639)-RELATED"/>
    <property type="match status" value="1"/>
</dbReference>
<dbReference type="PANTHER" id="PTHR33130:SF41">
    <property type="entry name" value="NEUROFILAMENT HEAVY POLYPEPTIDE-LIKE"/>
    <property type="match status" value="1"/>
</dbReference>
<reference evidence="2 3" key="1">
    <citation type="submission" date="2020-10" db="EMBL/GenBank/DDBJ databases">
        <title>Plant Genome Project.</title>
        <authorList>
            <person name="Zhang R.-G."/>
        </authorList>
    </citation>
    <scope>NUCLEOTIDE SEQUENCE [LARGE SCALE GENOMIC DNA]</scope>
    <source>
        <strain evidence="2">FAFU-HL-1</strain>
        <tissue evidence="2">Leaf</tissue>
    </source>
</reference>
<gene>
    <name evidence="2" type="ORF">SADUNF_Sadunf14G0027800</name>
</gene>
<name>A0A835JDS6_9ROSI</name>
<organism evidence="2 3">
    <name type="scientific">Salix dunnii</name>
    <dbReference type="NCBI Taxonomy" id="1413687"/>
    <lineage>
        <taxon>Eukaryota</taxon>
        <taxon>Viridiplantae</taxon>
        <taxon>Streptophyta</taxon>
        <taxon>Embryophyta</taxon>
        <taxon>Tracheophyta</taxon>
        <taxon>Spermatophyta</taxon>
        <taxon>Magnoliopsida</taxon>
        <taxon>eudicotyledons</taxon>
        <taxon>Gunneridae</taxon>
        <taxon>Pentapetalae</taxon>
        <taxon>rosids</taxon>
        <taxon>fabids</taxon>
        <taxon>Malpighiales</taxon>
        <taxon>Salicaceae</taxon>
        <taxon>Saliceae</taxon>
        <taxon>Salix</taxon>
    </lineage>
</organism>
<comment type="caution">
    <text evidence="2">The sequence shown here is derived from an EMBL/GenBank/DDBJ whole genome shotgun (WGS) entry which is preliminary data.</text>
</comment>
<dbReference type="EMBL" id="JADGMS010000014">
    <property type="protein sequence ID" value="KAF9668670.1"/>
    <property type="molecule type" value="Genomic_DNA"/>
</dbReference>
<accession>A0A835JDS6</accession>
<proteinExistence type="predicted"/>
<evidence type="ECO:0000313" key="3">
    <source>
        <dbReference type="Proteomes" id="UP000657918"/>
    </source>
</evidence>
<dbReference type="Pfam" id="PF07797">
    <property type="entry name" value="DUF1639"/>
    <property type="match status" value="1"/>
</dbReference>
<dbReference type="Proteomes" id="UP000657918">
    <property type="component" value="Unassembled WGS sequence"/>
</dbReference>
<evidence type="ECO:0000313" key="2">
    <source>
        <dbReference type="EMBL" id="KAF9668670.1"/>
    </source>
</evidence>
<dbReference type="InterPro" id="IPR012438">
    <property type="entry name" value="DUF1639"/>
</dbReference>